<evidence type="ECO:0000256" key="1">
    <source>
        <dbReference type="SAM" id="Phobius"/>
    </source>
</evidence>
<protein>
    <submittedName>
        <fullName evidence="2">Uncharacterized protein</fullName>
    </submittedName>
</protein>
<dbReference type="AlphaFoldDB" id="A0A918GK74"/>
<gene>
    <name evidence="2" type="ORF">GCM10010171_39110</name>
</gene>
<organism evidence="2 3">
    <name type="scientific">Actinokineospora fastidiosa</name>
    <dbReference type="NCBI Taxonomy" id="1816"/>
    <lineage>
        <taxon>Bacteria</taxon>
        <taxon>Bacillati</taxon>
        <taxon>Actinomycetota</taxon>
        <taxon>Actinomycetes</taxon>
        <taxon>Pseudonocardiales</taxon>
        <taxon>Pseudonocardiaceae</taxon>
        <taxon>Actinokineospora</taxon>
    </lineage>
</organism>
<keyword evidence="3" id="KW-1185">Reference proteome</keyword>
<feature type="transmembrane region" description="Helical" evidence="1">
    <location>
        <begin position="314"/>
        <end position="332"/>
    </location>
</feature>
<dbReference type="Proteomes" id="UP000660680">
    <property type="component" value="Unassembled WGS sequence"/>
</dbReference>
<feature type="transmembrane region" description="Helical" evidence="1">
    <location>
        <begin position="361"/>
        <end position="380"/>
    </location>
</feature>
<feature type="transmembrane region" description="Helical" evidence="1">
    <location>
        <begin position="141"/>
        <end position="166"/>
    </location>
</feature>
<feature type="transmembrane region" description="Helical" evidence="1">
    <location>
        <begin position="88"/>
        <end position="109"/>
    </location>
</feature>
<reference evidence="2" key="2">
    <citation type="submission" date="2020-09" db="EMBL/GenBank/DDBJ databases">
        <authorList>
            <person name="Sun Q."/>
            <person name="Ohkuma M."/>
        </authorList>
    </citation>
    <scope>NUCLEOTIDE SEQUENCE</scope>
    <source>
        <strain evidence="2">JCM 3276</strain>
    </source>
</reference>
<reference evidence="2" key="1">
    <citation type="journal article" date="2014" name="Int. J. Syst. Evol. Microbiol.">
        <title>Complete genome sequence of Corynebacterium casei LMG S-19264T (=DSM 44701T), isolated from a smear-ripened cheese.</title>
        <authorList>
            <consortium name="US DOE Joint Genome Institute (JGI-PGF)"/>
            <person name="Walter F."/>
            <person name="Albersmeier A."/>
            <person name="Kalinowski J."/>
            <person name="Ruckert C."/>
        </authorList>
    </citation>
    <scope>NUCLEOTIDE SEQUENCE</scope>
    <source>
        <strain evidence="2">JCM 3276</strain>
    </source>
</reference>
<sequence>MPVTDLGQATGTTSVMVPGFLLGALAAATLAASGAVAEAGGWALAGLAITALAAGLTAASLVDLTAINGPMSGYAHVNATRGAWAARFTGVLGVAGRIVAAGALAAFAGPAVLPSAPRVVSVVIVVLAGALVIARVRPPAWALYVVIVTVGLVVATCLLIVPVVPGGATVDVAGADDWRGTAAAAGVLFLGLAGVERVSGGGMGRALGAVACGVAVVGVVVFALFRQLGGPRMAVSPAPLRDALAAADGAALTPLLVVGVAALAVLAVRPLLADAARVVDEMPELPSRAAVAVVAAAALAALLLPPAFAVTLAVTLLLAYYAMVNSAARLLVRSERSSWVRSGCCGLALCVVLSVNVSVPALLVGAGVLAIGGIACWASSHRHIE</sequence>
<evidence type="ECO:0000313" key="3">
    <source>
        <dbReference type="Proteomes" id="UP000660680"/>
    </source>
</evidence>
<feature type="transmembrane region" description="Helical" evidence="1">
    <location>
        <begin position="207"/>
        <end position="225"/>
    </location>
</feature>
<feature type="transmembrane region" description="Helical" evidence="1">
    <location>
        <begin position="115"/>
        <end position="134"/>
    </location>
</feature>
<dbReference type="Gene3D" id="1.20.1740.10">
    <property type="entry name" value="Amino acid/polyamine transporter I"/>
    <property type="match status" value="1"/>
</dbReference>
<keyword evidence="1" id="KW-1133">Transmembrane helix</keyword>
<evidence type="ECO:0000313" key="2">
    <source>
        <dbReference type="EMBL" id="GGS40762.1"/>
    </source>
</evidence>
<keyword evidence="1" id="KW-0812">Transmembrane</keyword>
<comment type="caution">
    <text evidence="2">The sequence shown here is derived from an EMBL/GenBank/DDBJ whole genome shotgun (WGS) entry which is preliminary data.</text>
</comment>
<feature type="transmembrane region" description="Helical" evidence="1">
    <location>
        <begin position="178"/>
        <end position="195"/>
    </location>
</feature>
<proteinExistence type="predicted"/>
<feature type="transmembrane region" description="Helical" evidence="1">
    <location>
        <begin position="12"/>
        <end position="36"/>
    </location>
</feature>
<name>A0A918GK74_9PSEU</name>
<accession>A0A918GK74</accession>
<feature type="transmembrane region" description="Helical" evidence="1">
    <location>
        <begin position="42"/>
        <end position="67"/>
    </location>
</feature>
<keyword evidence="1" id="KW-0472">Membrane</keyword>
<feature type="transmembrane region" description="Helical" evidence="1">
    <location>
        <begin position="289"/>
        <end position="308"/>
    </location>
</feature>
<dbReference type="EMBL" id="BMRB01000003">
    <property type="protein sequence ID" value="GGS40762.1"/>
    <property type="molecule type" value="Genomic_DNA"/>
</dbReference>
<feature type="transmembrane region" description="Helical" evidence="1">
    <location>
        <begin position="245"/>
        <end position="268"/>
    </location>
</feature>